<protein>
    <submittedName>
        <fullName evidence="1">Uncharacterized protein</fullName>
    </submittedName>
</protein>
<gene>
    <name evidence="1" type="ORF">PENSUB_8530</name>
</gene>
<organism evidence="1 2">
    <name type="scientific">Penicillium subrubescens</name>
    <dbReference type="NCBI Taxonomy" id="1316194"/>
    <lineage>
        <taxon>Eukaryota</taxon>
        <taxon>Fungi</taxon>
        <taxon>Dikarya</taxon>
        <taxon>Ascomycota</taxon>
        <taxon>Pezizomycotina</taxon>
        <taxon>Eurotiomycetes</taxon>
        <taxon>Eurotiomycetidae</taxon>
        <taxon>Eurotiales</taxon>
        <taxon>Aspergillaceae</taxon>
        <taxon>Penicillium</taxon>
    </lineage>
</organism>
<sequence length="53" mass="6134">MADRNPGQTAKCTRLVAAERFPISGRRELGITFYFIDRKVREKGHGYNVCYIK</sequence>
<proteinExistence type="predicted"/>
<comment type="caution">
    <text evidence="1">The sequence shown here is derived from an EMBL/GenBank/DDBJ whole genome shotgun (WGS) entry which is preliminary data.</text>
</comment>
<reference evidence="1 2" key="1">
    <citation type="submission" date="2016-10" db="EMBL/GenBank/DDBJ databases">
        <title>Genome sequence of the ascomycete fungus Penicillium subrubescens.</title>
        <authorList>
            <person name="De Vries R.P."/>
            <person name="Peng M."/>
            <person name="Dilokpimol A."/>
            <person name="Hilden K."/>
            <person name="Makela M.R."/>
            <person name="Grigoriev I."/>
            <person name="Riley R."/>
            <person name="Granchi Z."/>
        </authorList>
    </citation>
    <scope>NUCLEOTIDE SEQUENCE [LARGE SCALE GENOMIC DNA]</scope>
    <source>
        <strain evidence="1 2">CBS 132785</strain>
    </source>
</reference>
<name>A0A1Q5TFY2_9EURO</name>
<evidence type="ECO:0000313" key="2">
    <source>
        <dbReference type="Proteomes" id="UP000186955"/>
    </source>
</evidence>
<dbReference type="AlphaFoldDB" id="A0A1Q5TFY2"/>
<evidence type="ECO:0000313" key="1">
    <source>
        <dbReference type="EMBL" id="OKO99143.1"/>
    </source>
</evidence>
<accession>A0A1Q5TFY2</accession>
<keyword evidence="2" id="KW-1185">Reference proteome</keyword>
<dbReference type="EMBL" id="MNBE01000664">
    <property type="protein sequence ID" value="OKO99143.1"/>
    <property type="molecule type" value="Genomic_DNA"/>
</dbReference>
<dbReference type="Proteomes" id="UP000186955">
    <property type="component" value="Unassembled WGS sequence"/>
</dbReference>